<keyword evidence="2" id="KW-1185">Reference proteome</keyword>
<name>A0A840I2U7_9PROT</name>
<dbReference type="Proteomes" id="UP000563524">
    <property type="component" value="Unassembled WGS sequence"/>
</dbReference>
<evidence type="ECO:0000313" key="2">
    <source>
        <dbReference type="Proteomes" id="UP000563524"/>
    </source>
</evidence>
<evidence type="ECO:0000313" key="1">
    <source>
        <dbReference type="EMBL" id="MBB4658622.1"/>
    </source>
</evidence>
<proteinExistence type="predicted"/>
<dbReference type="EMBL" id="JACHOB010000001">
    <property type="protein sequence ID" value="MBB4658622.1"/>
    <property type="molecule type" value="Genomic_DNA"/>
</dbReference>
<sequence>MAAALTMNLRRHVVATLRAECRSGGRRFCAGEATAGHRLRQLKATGNLEPKRHGGRFGSVLDGGEDLLLAMACEVKRDAEVAEVAERLKAERGLRVHVTTIW</sequence>
<dbReference type="SUPFAM" id="SSF46689">
    <property type="entry name" value="Homeodomain-like"/>
    <property type="match status" value="1"/>
</dbReference>
<gene>
    <name evidence="1" type="ORF">GGQ59_001122</name>
</gene>
<dbReference type="AlphaFoldDB" id="A0A840I2U7"/>
<dbReference type="InterPro" id="IPR009057">
    <property type="entry name" value="Homeodomain-like_sf"/>
</dbReference>
<protein>
    <submittedName>
        <fullName evidence="1">Transposase</fullName>
    </submittedName>
</protein>
<comment type="caution">
    <text evidence="1">The sequence shown here is derived from an EMBL/GenBank/DDBJ whole genome shotgun (WGS) entry which is preliminary data.</text>
</comment>
<reference evidence="1 2" key="1">
    <citation type="submission" date="2020-08" db="EMBL/GenBank/DDBJ databases">
        <title>Genomic Encyclopedia of Type Strains, Phase IV (KMG-IV): sequencing the most valuable type-strain genomes for metagenomic binning, comparative biology and taxonomic classification.</title>
        <authorList>
            <person name="Goeker M."/>
        </authorList>
    </citation>
    <scope>NUCLEOTIDE SEQUENCE [LARGE SCALE GENOMIC DNA]</scope>
    <source>
        <strain evidence="1 2">DSM 102850</strain>
    </source>
</reference>
<accession>A0A840I2U7</accession>
<organism evidence="1 2">
    <name type="scientific">Parvularcula dongshanensis</name>
    <dbReference type="NCBI Taxonomy" id="1173995"/>
    <lineage>
        <taxon>Bacteria</taxon>
        <taxon>Pseudomonadati</taxon>
        <taxon>Pseudomonadota</taxon>
        <taxon>Alphaproteobacteria</taxon>
        <taxon>Parvularculales</taxon>
        <taxon>Parvularculaceae</taxon>
        <taxon>Parvularcula</taxon>
    </lineage>
</organism>